<organism evidence="2 3">
    <name type="scientific">Cytospora chrysosperma</name>
    <name type="common">Cytospora canker fungus</name>
    <name type="synonym">Sphaeria chrysosperma</name>
    <dbReference type="NCBI Taxonomy" id="252740"/>
    <lineage>
        <taxon>Eukaryota</taxon>
        <taxon>Fungi</taxon>
        <taxon>Dikarya</taxon>
        <taxon>Ascomycota</taxon>
        <taxon>Pezizomycotina</taxon>
        <taxon>Sordariomycetes</taxon>
        <taxon>Sordariomycetidae</taxon>
        <taxon>Diaporthales</taxon>
        <taxon>Cytosporaceae</taxon>
        <taxon>Cytospora</taxon>
    </lineage>
</organism>
<feature type="region of interest" description="Disordered" evidence="1">
    <location>
        <begin position="24"/>
        <end position="46"/>
    </location>
</feature>
<feature type="region of interest" description="Disordered" evidence="1">
    <location>
        <begin position="74"/>
        <end position="111"/>
    </location>
</feature>
<dbReference type="Proteomes" id="UP000284375">
    <property type="component" value="Unassembled WGS sequence"/>
</dbReference>
<dbReference type="AlphaFoldDB" id="A0A423WLB5"/>
<proteinExistence type="predicted"/>
<feature type="compositionally biased region" description="Low complexity" evidence="1">
    <location>
        <begin position="80"/>
        <end position="100"/>
    </location>
</feature>
<keyword evidence="3" id="KW-1185">Reference proteome</keyword>
<dbReference type="STRING" id="252740.A0A423WLB5"/>
<evidence type="ECO:0000256" key="1">
    <source>
        <dbReference type="SAM" id="MobiDB-lite"/>
    </source>
</evidence>
<evidence type="ECO:0000313" key="3">
    <source>
        <dbReference type="Proteomes" id="UP000284375"/>
    </source>
</evidence>
<protein>
    <submittedName>
        <fullName evidence="2">Uncharacterized protein</fullName>
    </submittedName>
</protein>
<comment type="caution">
    <text evidence="2">The sequence shown here is derived from an EMBL/GenBank/DDBJ whole genome shotgun (WGS) entry which is preliminary data.</text>
</comment>
<dbReference type="OrthoDB" id="655030at2759"/>
<dbReference type="EMBL" id="LJZO01000002">
    <property type="protein sequence ID" value="ROW04003.1"/>
    <property type="molecule type" value="Genomic_DNA"/>
</dbReference>
<reference evidence="2 3" key="1">
    <citation type="submission" date="2015-09" db="EMBL/GenBank/DDBJ databases">
        <title>Host preference determinants of Valsa canker pathogens revealed by comparative genomics.</title>
        <authorList>
            <person name="Yin Z."/>
            <person name="Huang L."/>
        </authorList>
    </citation>
    <scope>NUCLEOTIDE SEQUENCE [LARGE SCALE GENOMIC DNA]</scope>
    <source>
        <strain evidence="2 3">YSFL</strain>
    </source>
</reference>
<gene>
    <name evidence="2" type="ORF">VSDG_00786</name>
</gene>
<sequence length="309" mass="33170">MAGRDMSRPELIIRLDGRLNPLTGQPAKWDLTGVPPPAPPVGSSSSTFRKVNVDMTLLQTVLMTVLENNFSLSFGKDLEGGSPRPGSPRPSASRASRSAPTLGPGLGPATRRSRLGDRVLVFRQDLLGPVADAVDALAPNSSTSAQSSRHALDITRSWHESIRRAVLETGSAEEPDDPGRLLDLQGGRLCRQIWERGGGGAAVDRRSPVTLIGDKIRAPRASLSPPRAFTSRVPGRRRSYTAPWLLGCLGVPARAAGWEPSGAYAACPWWSLLQNEAHRTTHARLSVGGVNMSVVELALWARTYKRIAG</sequence>
<name>A0A423WLB5_CYTCH</name>
<evidence type="ECO:0000313" key="2">
    <source>
        <dbReference type="EMBL" id="ROW04003.1"/>
    </source>
</evidence>
<accession>A0A423WLB5</accession>